<dbReference type="UniPathway" id="UPA00253">
    <property type="reaction ID" value="UER00332"/>
</dbReference>
<dbReference type="SUPFAM" id="SSF52374">
    <property type="entry name" value="Nucleotidylyl transferase"/>
    <property type="match status" value="1"/>
</dbReference>
<dbReference type="InterPro" id="IPR014729">
    <property type="entry name" value="Rossmann-like_a/b/a_fold"/>
</dbReference>
<reference evidence="13 14" key="1">
    <citation type="submission" date="2019-03" db="EMBL/GenBank/DDBJ databases">
        <title>The complete genome sequence of Swingsia_sp. F3b2 LMG30590(T).</title>
        <authorList>
            <person name="Chua K.-O."/>
            <person name="Chan K.-G."/>
            <person name="See-Too W.-S."/>
        </authorList>
    </citation>
    <scope>NUCLEOTIDE SEQUENCE [LARGE SCALE GENOMIC DNA]</scope>
    <source>
        <strain evidence="13 14">F3b2</strain>
    </source>
</reference>
<evidence type="ECO:0000313" key="14">
    <source>
        <dbReference type="Proteomes" id="UP000318709"/>
    </source>
</evidence>
<evidence type="ECO:0000256" key="3">
    <source>
        <dbReference type="ARBA" id="ARBA00009014"/>
    </source>
</evidence>
<evidence type="ECO:0000256" key="10">
    <source>
        <dbReference type="ARBA" id="ARBA00048721"/>
    </source>
</evidence>
<protein>
    <recommendedName>
        <fullName evidence="11">Probable nicotinate-nucleotide adenylyltransferase</fullName>
        <ecNumber evidence="11">2.7.7.18</ecNumber>
    </recommendedName>
    <alternativeName>
        <fullName evidence="11">Deamido-NAD(+) diphosphorylase</fullName>
    </alternativeName>
    <alternativeName>
        <fullName evidence="11">Deamido-NAD(+) pyrophosphorylase</fullName>
    </alternativeName>
    <alternativeName>
        <fullName evidence="11">Nicotinate mononucleotide adenylyltransferase</fullName>
        <shortName evidence="11">NaMN adenylyltransferase</shortName>
    </alternativeName>
</protein>
<dbReference type="Proteomes" id="UP000318709">
    <property type="component" value="Chromosome"/>
</dbReference>
<comment type="similarity">
    <text evidence="3 11">Belongs to the NadD family.</text>
</comment>
<dbReference type="EMBL" id="CP038231">
    <property type="protein sequence ID" value="QDH14356.1"/>
    <property type="molecule type" value="Genomic_DNA"/>
</dbReference>
<dbReference type="Pfam" id="PF01467">
    <property type="entry name" value="CTP_transf_like"/>
    <property type="match status" value="1"/>
</dbReference>
<evidence type="ECO:0000256" key="6">
    <source>
        <dbReference type="ARBA" id="ARBA00022695"/>
    </source>
</evidence>
<dbReference type="InterPro" id="IPR005248">
    <property type="entry name" value="NadD/NMNAT"/>
</dbReference>
<evidence type="ECO:0000256" key="1">
    <source>
        <dbReference type="ARBA" id="ARBA00002324"/>
    </source>
</evidence>
<dbReference type="OrthoDB" id="5295945at2"/>
<accession>A0A4Y6UCZ8</accession>
<sequence length="202" mass="22631">MPALALGGSGRAQRIGLLGGSFNPAHGGHVQLAHEALKALRLDEVWLMVSPGNPLKVGHGDMAPFKQRLAWAQEVASPPRIRATDIEWKLGVRHTIRTLKRLKKLYPRTQFIWLMGADGLANFHKWKSWRQIADTVPIAVFNRPGADRRALQGRAATALRHRRCQPASLAMQPRQEKPGWTFISMQPNPISATALRRRQQPE</sequence>
<evidence type="ECO:0000256" key="11">
    <source>
        <dbReference type="HAMAP-Rule" id="MF_00244"/>
    </source>
</evidence>
<dbReference type="PANTHER" id="PTHR39321">
    <property type="entry name" value="NICOTINATE-NUCLEOTIDE ADENYLYLTRANSFERASE-RELATED"/>
    <property type="match status" value="1"/>
</dbReference>
<evidence type="ECO:0000256" key="9">
    <source>
        <dbReference type="ARBA" id="ARBA00023027"/>
    </source>
</evidence>
<dbReference type="CDD" id="cd02165">
    <property type="entry name" value="NMNAT"/>
    <property type="match status" value="1"/>
</dbReference>
<keyword evidence="7 11" id="KW-0547">Nucleotide-binding</keyword>
<dbReference type="GO" id="GO:0005524">
    <property type="term" value="F:ATP binding"/>
    <property type="evidence" value="ECO:0007669"/>
    <property type="project" value="UniProtKB-KW"/>
</dbReference>
<dbReference type="AlphaFoldDB" id="A0A4Y6UCZ8"/>
<evidence type="ECO:0000256" key="7">
    <source>
        <dbReference type="ARBA" id="ARBA00022741"/>
    </source>
</evidence>
<keyword evidence="6 11" id="KW-0548">Nucleotidyltransferase</keyword>
<evidence type="ECO:0000313" key="13">
    <source>
        <dbReference type="EMBL" id="QDH14356.1"/>
    </source>
</evidence>
<keyword evidence="14" id="KW-1185">Reference proteome</keyword>
<keyword evidence="8 11" id="KW-0067">ATP-binding</keyword>
<dbReference type="KEGG" id="swf:E3E12_03850"/>
<keyword evidence="4 11" id="KW-0662">Pyridine nucleotide biosynthesis</keyword>
<dbReference type="InterPro" id="IPR004821">
    <property type="entry name" value="Cyt_trans-like"/>
</dbReference>
<dbReference type="GO" id="GO:0004515">
    <property type="term" value="F:nicotinate-nucleotide adenylyltransferase activity"/>
    <property type="evidence" value="ECO:0007669"/>
    <property type="project" value="UniProtKB-UniRule"/>
</dbReference>
<proteinExistence type="inferred from homology"/>
<evidence type="ECO:0000256" key="2">
    <source>
        <dbReference type="ARBA" id="ARBA00005019"/>
    </source>
</evidence>
<evidence type="ECO:0000259" key="12">
    <source>
        <dbReference type="Pfam" id="PF01467"/>
    </source>
</evidence>
<feature type="domain" description="Cytidyltransferase-like" evidence="12">
    <location>
        <begin position="17"/>
        <end position="198"/>
    </location>
</feature>
<name>A0A4Y6UCZ8_9PROT</name>
<gene>
    <name evidence="11" type="primary">nadD</name>
    <name evidence="13" type="ORF">E3E12_03850</name>
</gene>
<comment type="catalytic activity">
    <reaction evidence="10 11">
        <text>nicotinate beta-D-ribonucleotide + ATP + H(+) = deamido-NAD(+) + diphosphate</text>
        <dbReference type="Rhea" id="RHEA:22860"/>
        <dbReference type="ChEBI" id="CHEBI:15378"/>
        <dbReference type="ChEBI" id="CHEBI:30616"/>
        <dbReference type="ChEBI" id="CHEBI:33019"/>
        <dbReference type="ChEBI" id="CHEBI:57502"/>
        <dbReference type="ChEBI" id="CHEBI:58437"/>
        <dbReference type="EC" id="2.7.7.18"/>
    </reaction>
</comment>
<dbReference type="Gene3D" id="3.40.50.620">
    <property type="entry name" value="HUPs"/>
    <property type="match status" value="1"/>
</dbReference>
<dbReference type="HAMAP" id="MF_00244">
    <property type="entry name" value="NaMN_adenylyltr"/>
    <property type="match status" value="1"/>
</dbReference>
<dbReference type="GO" id="GO:0009435">
    <property type="term" value="P:NAD+ biosynthetic process"/>
    <property type="evidence" value="ECO:0007669"/>
    <property type="project" value="UniProtKB-UniRule"/>
</dbReference>
<comment type="pathway">
    <text evidence="2 11">Cofactor biosynthesis; NAD(+) biosynthesis; deamido-NAD(+) from nicotinate D-ribonucleotide: step 1/1.</text>
</comment>
<keyword evidence="9 11" id="KW-0520">NAD</keyword>
<dbReference type="NCBIfam" id="NF000843">
    <property type="entry name" value="PRK00071.2-2"/>
    <property type="match status" value="1"/>
</dbReference>
<comment type="function">
    <text evidence="1 11">Catalyzes the reversible adenylation of nicotinate mononucleotide (NaMN) to nicotinic acid adenine dinucleotide (NaAD).</text>
</comment>
<keyword evidence="5 11" id="KW-0808">Transferase</keyword>
<organism evidence="13 14">
    <name type="scientific">Formicincola oecophyllae</name>
    <dbReference type="NCBI Taxonomy" id="2558361"/>
    <lineage>
        <taxon>Bacteria</taxon>
        <taxon>Pseudomonadati</taxon>
        <taxon>Pseudomonadota</taxon>
        <taxon>Alphaproteobacteria</taxon>
        <taxon>Acetobacterales</taxon>
        <taxon>Acetobacteraceae</taxon>
        <taxon>Formicincola</taxon>
    </lineage>
</organism>
<dbReference type="PANTHER" id="PTHR39321:SF3">
    <property type="entry name" value="PHOSPHOPANTETHEINE ADENYLYLTRANSFERASE"/>
    <property type="match status" value="1"/>
</dbReference>
<evidence type="ECO:0000256" key="8">
    <source>
        <dbReference type="ARBA" id="ARBA00022840"/>
    </source>
</evidence>
<evidence type="ECO:0000256" key="5">
    <source>
        <dbReference type="ARBA" id="ARBA00022679"/>
    </source>
</evidence>
<dbReference type="EC" id="2.7.7.18" evidence="11"/>
<dbReference type="NCBIfam" id="TIGR00482">
    <property type="entry name" value="nicotinate (nicotinamide) nucleotide adenylyltransferase"/>
    <property type="match status" value="1"/>
</dbReference>
<evidence type="ECO:0000256" key="4">
    <source>
        <dbReference type="ARBA" id="ARBA00022642"/>
    </source>
</evidence>